<comment type="caution">
    <text evidence="2">The sequence shown here is derived from an EMBL/GenBank/DDBJ whole genome shotgun (WGS) entry which is preliminary data.</text>
</comment>
<feature type="compositionally biased region" description="Low complexity" evidence="1">
    <location>
        <begin position="26"/>
        <end position="35"/>
    </location>
</feature>
<dbReference type="EMBL" id="SPIA01000013">
    <property type="protein sequence ID" value="TFH67118.1"/>
    <property type="molecule type" value="Genomic_DNA"/>
</dbReference>
<gene>
    <name evidence="2" type="ORF">E3W66_10085</name>
</gene>
<feature type="non-terminal residue" evidence="2">
    <location>
        <position position="167"/>
    </location>
</feature>
<keyword evidence="3" id="KW-1185">Reference proteome</keyword>
<feature type="region of interest" description="Disordered" evidence="1">
    <location>
        <begin position="23"/>
        <end position="69"/>
    </location>
</feature>
<name>A0A4Y8UFF4_9GAMM</name>
<reference evidence="2 3" key="1">
    <citation type="submission" date="2019-03" db="EMBL/GenBank/DDBJ databases">
        <title>Draft genome of Gammaproteobacteria bacterium LSUCC0057, a member of the SAR92 clade.</title>
        <authorList>
            <person name="Lanclos V.C."/>
            <person name="Doiron C."/>
            <person name="Henson M.W."/>
            <person name="Thrash J.C."/>
        </authorList>
    </citation>
    <scope>NUCLEOTIDE SEQUENCE [LARGE SCALE GENOMIC DNA]</scope>
    <source>
        <strain evidence="2 3">LSUCC0057</strain>
    </source>
</reference>
<evidence type="ECO:0000256" key="1">
    <source>
        <dbReference type="SAM" id="MobiDB-lite"/>
    </source>
</evidence>
<evidence type="ECO:0000313" key="2">
    <source>
        <dbReference type="EMBL" id="TFH67118.1"/>
    </source>
</evidence>
<sequence length="167" mass="17941">MAGGIVASVATVWLLRTAPEPATLDNAAPSAANSAVSTPQPQPPEAEIPTREQPIATQPPLPPLPLLDDSDEWLRQQSSALVPSALRQQLDLWLASSDLLRRSSAYIDGLARGQLLSNIFPLTAPSDRFISHTSNGSLWMNAGNYDRYNATVDLITALDAEQLVALF</sequence>
<protein>
    <submittedName>
        <fullName evidence="2">DUF3014 domain-containing protein</fullName>
    </submittedName>
</protein>
<proteinExistence type="predicted"/>
<organism evidence="2 3">
    <name type="scientific">Gammaproteobacteria bacterium LSUCC0057</name>
    <dbReference type="NCBI Taxonomy" id="2559237"/>
    <lineage>
        <taxon>Bacteria</taxon>
        <taxon>Pseudomonadati</taxon>
        <taxon>Pseudomonadota</taxon>
        <taxon>Gammaproteobacteria</taxon>
        <taxon>Cellvibrionales</taxon>
        <taxon>Porticoccaceae</taxon>
        <taxon>SAR92 clade</taxon>
    </lineage>
</organism>
<dbReference type="InterPro" id="IPR021382">
    <property type="entry name" value="DUF3014"/>
</dbReference>
<evidence type="ECO:0000313" key="3">
    <source>
        <dbReference type="Proteomes" id="UP000298133"/>
    </source>
</evidence>
<accession>A0A4Y8UFF4</accession>
<dbReference type="AlphaFoldDB" id="A0A4Y8UFF4"/>
<dbReference type="Pfam" id="PF11219">
    <property type="entry name" value="DUF3014"/>
    <property type="match status" value="1"/>
</dbReference>
<dbReference type="Proteomes" id="UP000298133">
    <property type="component" value="Unassembled WGS sequence"/>
</dbReference>